<dbReference type="Proteomes" id="UP001482154">
    <property type="component" value="Unassembled WGS sequence"/>
</dbReference>
<dbReference type="RefSeq" id="WP_349111203.1">
    <property type="nucleotide sequence ID" value="NZ_JBBNIN010000017.1"/>
</dbReference>
<reference evidence="2 3" key="1">
    <citation type="submission" date="2024-04" db="EMBL/GenBank/DDBJ databases">
        <title>Human intestinal bacterial collection.</title>
        <authorList>
            <person name="Pauvert C."/>
            <person name="Hitch T.C.A."/>
            <person name="Clavel T."/>
        </authorList>
    </citation>
    <scope>NUCLEOTIDE SEQUENCE [LARGE SCALE GENOMIC DNA]</scope>
    <source>
        <strain evidence="2 3">CLA-AA-H249</strain>
    </source>
</reference>
<dbReference type="EMBL" id="JBBNIN010000017">
    <property type="protein sequence ID" value="MEQ2711692.1"/>
    <property type="molecule type" value="Genomic_DNA"/>
</dbReference>
<accession>A0ABV1IZH1</accession>
<dbReference type="SUPFAM" id="SSF50475">
    <property type="entry name" value="FMN-binding split barrel"/>
    <property type="match status" value="1"/>
</dbReference>
<dbReference type="GO" id="GO:0004733">
    <property type="term" value="F:pyridoxamine phosphate oxidase activity"/>
    <property type="evidence" value="ECO:0007669"/>
    <property type="project" value="UniProtKB-EC"/>
</dbReference>
<sequence>MDNEKEQIINYWVNKDKTSTHMEPEKLLKHIENFIKEHNTCALATSANDIVRCTPIEYNYIDGNFYLLSEGGRKFRGLYTNENVSLAIYESYQGFGELAGMQIMGKTQIIEPFSDEYNKVLEYKKIPRTTIEKMPYPMNLIKVIPTEIDFLNSKFKEEGCDSRQHLNLPLEDEQ</sequence>
<comment type="caution">
    <text evidence="2">The sequence shown here is derived from an EMBL/GenBank/DDBJ whole genome shotgun (WGS) entry which is preliminary data.</text>
</comment>
<evidence type="ECO:0000313" key="2">
    <source>
        <dbReference type="EMBL" id="MEQ2711692.1"/>
    </source>
</evidence>
<dbReference type="Gene3D" id="2.30.110.10">
    <property type="entry name" value="Electron Transport, Fmn-binding Protein, Chain A"/>
    <property type="match status" value="1"/>
</dbReference>
<dbReference type="EC" id="1.-.-.-" evidence="2"/>
<feature type="domain" description="Pyridoxamine 5'-phosphate oxidase N-terminal" evidence="1">
    <location>
        <begin position="29"/>
        <end position="150"/>
    </location>
</feature>
<dbReference type="InterPro" id="IPR011576">
    <property type="entry name" value="Pyridox_Oxase_N"/>
</dbReference>
<organism evidence="2 3">
    <name type="scientific">Anaerostipes amylophilus</name>
    <dbReference type="NCBI Taxonomy" id="2981779"/>
    <lineage>
        <taxon>Bacteria</taxon>
        <taxon>Bacillati</taxon>
        <taxon>Bacillota</taxon>
        <taxon>Clostridia</taxon>
        <taxon>Lachnospirales</taxon>
        <taxon>Lachnospiraceae</taxon>
        <taxon>Anaerostipes</taxon>
    </lineage>
</organism>
<dbReference type="EC" id="1.4.3.5" evidence="2"/>
<name>A0ABV1IZH1_9FIRM</name>
<keyword evidence="3" id="KW-1185">Reference proteome</keyword>
<proteinExistence type="predicted"/>
<dbReference type="InterPro" id="IPR012349">
    <property type="entry name" value="Split_barrel_FMN-bd"/>
</dbReference>
<gene>
    <name evidence="2" type="ORF">AAAU51_10985</name>
</gene>
<protein>
    <submittedName>
        <fullName evidence="2">Pyridoxamine 5'-phosphate oxidase family protein</fullName>
        <ecNumber evidence="2">1.-.-.-</ecNumber>
        <ecNumber evidence="2">1.4.3.5</ecNumber>
    </submittedName>
</protein>
<evidence type="ECO:0000313" key="3">
    <source>
        <dbReference type="Proteomes" id="UP001482154"/>
    </source>
</evidence>
<evidence type="ECO:0000259" key="1">
    <source>
        <dbReference type="Pfam" id="PF01243"/>
    </source>
</evidence>
<dbReference type="Pfam" id="PF01243">
    <property type="entry name" value="PNPOx_N"/>
    <property type="match status" value="1"/>
</dbReference>
<keyword evidence="2" id="KW-0560">Oxidoreductase</keyword>